<comment type="similarity">
    <text evidence="1">Belongs to the short-chain dehydrogenases/reductases (SDR) family.</text>
</comment>
<dbReference type="GO" id="GO:0016491">
    <property type="term" value="F:oxidoreductase activity"/>
    <property type="evidence" value="ECO:0007669"/>
    <property type="project" value="UniProtKB-KW"/>
</dbReference>
<organism evidence="4 5">
    <name type="scientific">Perkinsus chesapeaki</name>
    <name type="common">Clam parasite</name>
    <name type="synonym">Perkinsus andrewsi</name>
    <dbReference type="NCBI Taxonomy" id="330153"/>
    <lineage>
        <taxon>Eukaryota</taxon>
        <taxon>Sar</taxon>
        <taxon>Alveolata</taxon>
        <taxon>Perkinsozoa</taxon>
        <taxon>Perkinsea</taxon>
        <taxon>Perkinsida</taxon>
        <taxon>Perkinsidae</taxon>
        <taxon>Perkinsus</taxon>
    </lineage>
</organism>
<evidence type="ECO:0000256" key="2">
    <source>
        <dbReference type="ARBA" id="ARBA00022857"/>
    </source>
</evidence>
<keyword evidence="2" id="KW-0521">NADP</keyword>
<evidence type="ECO:0000313" key="5">
    <source>
        <dbReference type="Proteomes" id="UP000591131"/>
    </source>
</evidence>
<dbReference type="EMBL" id="JAAPAO010000126">
    <property type="protein sequence ID" value="KAF4671869.1"/>
    <property type="molecule type" value="Genomic_DNA"/>
</dbReference>
<protein>
    <recommendedName>
        <fullName evidence="6">Dehydrogenase/reductase SDR member 12</fullName>
    </recommendedName>
</protein>
<evidence type="ECO:0000313" key="4">
    <source>
        <dbReference type="EMBL" id="KAF4671869.1"/>
    </source>
</evidence>
<dbReference type="PRINTS" id="PR00081">
    <property type="entry name" value="GDHRDH"/>
</dbReference>
<dbReference type="PANTHER" id="PTHR24320">
    <property type="entry name" value="RETINOL DEHYDROGENASE"/>
    <property type="match status" value="1"/>
</dbReference>
<dbReference type="OrthoDB" id="1274115at2759"/>
<reference evidence="4 5" key="1">
    <citation type="submission" date="2020-04" db="EMBL/GenBank/DDBJ databases">
        <title>Perkinsus chesapeaki whole genome sequence.</title>
        <authorList>
            <person name="Bogema D.R."/>
        </authorList>
    </citation>
    <scope>NUCLEOTIDE SEQUENCE [LARGE SCALE GENOMIC DNA]</scope>
    <source>
        <strain evidence="4">ATCC PRA-425</strain>
    </source>
</reference>
<dbReference type="PANTHER" id="PTHR24320:SF282">
    <property type="entry name" value="WW DOMAIN-CONTAINING OXIDOREDUCTASE"/>
    <property type="match status" value="1"/>
</dbReference>
<dbReference type="AlphaFoldDB" id="A0A7J6MJU6"/>
<evidence type="ECO:0008006" key="6">
    <source>
        <dbReference type="Google" id="ProtNLM"/>
    </source>
</evidence>
<dbReference type="Pfam" id="PF00106">
    <property type="entry name" value="adh_short"/>
    <property type="match status" value="1"/>
</dbReference>
<keyword evidence="5" id="KW-1185">Reference proteome</keyword>
<keyword evidence="3" id="KW-0560">Oxidoreductase</keyword>
<proteinExistence type="inferred from homology"/>
<name>A0A7J6MJU6_PERCH</name>
<dbReference type="InterPro" id="IPR036291">
    <property type="entry name" value="NAD(P)-bd_dom_sf"/>
</dbReference>
<dbReference type="Gene3D" id="3.40.50.720">
    <property type="entry name" value="NAD(P)-binding Rossmann-like Domain"/>
    <property type="match status" value="1"/>
</dbReference>
<gene>
    <name evidence="4" type="ORF">FOL47_001164</name>
</gene>
<dbReference type="Proteomes" id="UP000591131">
    <property type="component" value="Unassembled WGS sequence"/>
</dbReference>
<dbReference type="InterPro" id="IPR002347">
    <property type="entry name" value="SDR_fam"/>
</dbReference>
<dbReference type="SUPFAM" id="SSF51735">
    <property type="entry name" value="NAD(P)-binding Rossmann-fold domains"/>
    <property type="match status" value="1"/>
</dbReference>
<comment type="caution">
    <text evidence="4">The sequence shown here is derived from an EMBL/GenBank/DDBJ whole genome shotgun (WGS) entry which is preliminary data.</text>
</comment>
<accession>A0A7J6MJU6</accession>
<evidence type="ECO:0000256" key="3">
    <source>
        <dbReference type="ARBA" id="ARBA00023002"/>
    </source>
</evidence>
<evidence type="ECO:0000256" key="1">
    <source>
        <dbReference type="ARBA" id="ARBA00006484"/>
    </source>
</evidence>
<sequence>MAALLRTIGAAVAALAAIFFGVCFTFDMEASRGYLPILWRAVLNSCRSCNRAHVEDYTQYDIPSNLSDKVILITGASSGIGYQSAKLLSSRGAKVILGIRGTRQRLDNITQSIPGQVLAPAPLNLSDYSSIRDFVKALPTADINHLDILILNAGKRAMTFTTNSDGVEWMLAAHHLGHAYLFELLTPLALRAPGEVRVVLTASVAHMWPYPEGVRYKDTEEGFKSNNAYGTSKLANILYGRELAKRMEKAHPHKFVVASANPGAVHTEFSDMVRNFPNWVAYNASVGAMPVLRAAVDANVTTDG</sequence>